<evidence type="ECO:0000313" key="2">
    <source>
        <dbReference type="Proteomes" id="UP000641646"/>
    </source>
</evidence>
<dbReference type="Pfam" id="PF19788">
    <property type="entry name" value="DUF6272"/>
    <property type="match status" value="1"/>
</dbReference>
<dbReference type="EMBL" id="JACJPW010000127">
    <property type="protein sequence ID" value="MBD2185539.1"/>
    <property type="molecule type" value="Genomic_DNA"/>
</dbReference>
<sequence>MSQIIGNFIEDVLDDSKIFMMEFFMHAVPMTKRKQTRYLSMAFMAEYLANFFTFKEEEDIFFFQKQLQLKSAANYIANELLENSIKYNYELGKYPLRFAIYLLERNLVFVSKNCVNKKTLDKLNNFINELSDSDVTEFYFRQLEKGAEEKSEESQLGFLSILNDYEAKLGWKFETVSKEPEITSVTTMVQLATN</sequence>
<keyword evidence="1" id="KW-0067">ATP-binding</keyword>
<name>A0A926VKQ2_9CYAN</name>
<keyword evidence="1" id="KW-0547">Nucleotide-binding</keyword>
<dbReference type="NCBIfam" id="NF047703">
    <property type="entry name" value="slr1658_superfam"/>
    <property type="match status" value="1"/>
</dbReference>
<gene>
    <name evidence="1" type="ORF">H6G03_31470</name>
</gene>
<reference evidence="1" key="1">
    <citation type="journal article" date="2015" name="ISME J.">
        <title>Draft Genome Sequence of Streptomyces incarnatus NRRL8089, which Produces the Nucleoside Antibiotic Sinefungin.</title>
        <authorList>
            <person name="Oshima K."/>
            <person name="Hattori M."/>
            <person name="Shimizu H."/>
            <person name="Fukuda K."/>
            <person name="Nemoto M."/>
            <person name="Inagaki K."/>
            <person name="Tamura T."/>
        </authorList>
    </citation>
    <scope>NUCLEOTIDE SEQUENCE</scope>
    <source>
        <strain evidence="1">FACHB-1375</strain>
    </source>
</reference>
<dbReference type="InterPro" id="IPR058084">
    <property type="entry name" value="Slr1658-like"/>
</dbReference>
<keyword evidence="2" id="KW-1185">Reference proteome</keyword>
<dbReference type="Proteomes" id="UP000641646">
    <property type="component" value="Unassembled WGS sequence"/>
</dbReference>
<accession>A0A926VKQ2</accession>
<organism evidence="1 2">
    <name type="scientific">Aerosakkonema funiforme FACHB-1375</name>
    <dbReference type="NCBI Taxonomy" id="2949571"/>
    <lineage>
        <taxon>Bacteria</taxon>
        <taxon>Bacillati</taxon>
        <taxon>Cyanobacteriota</taxon>
        <taxon>Cyanophyceae</taxon>
        <taxon>Oscillatoriophycideae</taxon>
        <taxon>Aerosakkonematales</taxon>
        <taxon>Aerosakkonemataceae</taxon>
        <taxon>Aerosakkonema</taxon>
    </lineage>
</organism>
<protein>
    <submittedName>
        <fullName evidence="1">ATP-binding protein</fullName>
    </submittedName>
</protein>
<dbReference type="RefSeq" id="WP_190473956.1">
    <property type="nucleotide sequence ID" value="NZ_JACJPW010000127.1"/>
</dbReference>
<dbReference type="GO" id="GO:0005524">
    <property type="term" value="F:ATP binding"/>
    <property type="evidence" value="ECO:0007669"/>
    <property type="project" value="UniProtKB-KW"/>
</dbReference>
<reference evidence="1" key="2">
    <citation type="submission" date="2020-08" db="EMBL/GenBank/DDBJ databases">
        <authorList>
            <person name="Chen M."/>
            <person name="Teng W."/>
            <person name="Zhao L."/>
            <person name="Hu C."/>
            <person name="Zhou Y."/>
            <person name="Han B."/>
            <person name="Song L."/>
            <person name="Shu W."/>
        </authorList>
    </citation>
    <scope>NUCLEOTIDE SEQUENCE</scope>
    <source>
        <strain evidence="1">FACHB-1375</strain>
    </source>
</reference>
<proteinExistence type="predicted"/>
<dbReference type="InterPro" id="IPR046239">
    <property type="entry name" value="DUF6272"/>
</dbReference>
<comment type="caution">
    <text evidence="1">The sequence shown here is derived from an EMBL/GenBank/DDBJ whole genome shotgun (WGS) entry which is preliminary data.</text>
</comment>
<dbReference type="AlphaFoldDB" id="A0A926VKQ2"/>
<evidence type="ECO:0000313" key="1">
    <source>
        <dbReference type="EMBL" id="MBD2185539.1"/>
    </source>
</evidence>